<evidence type="ECO:0000313" key="3">
    <source>
        <dbReference type="Proteomes" id="UP000694409"/>
    </source>
</evidence>
<keyword evidence="3" id="KW-1185">Reference proteome</keyword>
<accession>A0A8C9MU25</accession>
<dbReference type="Gene3D" id="3.30.980.10">
    <property type="entry name" value="Threonyl-trna Synthetase, Chain A, domain 2"/>
    <property type="match status" value="1"/>
</dbReference>
<name>A0A8C9MU25_SERCA</name>
<feature type="region of interest" description="Disordered" evidence="1">
    <location>
        <begin position="1"/>
        <end position="25"/>
    </location>
</feature>
<evidence type="ECO:0000313" key="2">
    <source>
        <dbReference type="Ensembl" id="ENSSCAP00000008859.1"/>
    </source>
</evidence>
<dbReference type="Ensembl" id="ENSSCAT00000009984.1">
    <property type="protein sequence ID" value="ENSSCAP00000008859.1"/>
    <property type="gene ID" value="ENSSCAG00000006742.1"/>
</dbReference>
<dbReference type="OMA" id="VVCKVQE"/>
<dbReference type="AlphaFoldDB" id="A0A8C9MU25"/>
<proteinExistence type="predicted"/>
<dbReference type="InterPro" id="IPR018163">
    <property type="entry name" value="Thr/Ala-tRNA-synth_IIc_edit"/>
</dbReference>
<reference evidence="2" key="2">
    <citation type="submission" date="2025-09" db="UniProtKB">
        <authorList>
            <consortium name="Ensembl"/>
        </authorList>
    </citation>
    <scope>IDENTIFICATION</scope>
</reference>
<dbReference type="GO" id="GO:0000166">
    <property type="term" value="F:nucleotide binding"/>
    <property type="evidence" value="ECO:0007669"/>
    <property type="project" value="InterPro"/>
</dbReference>
<evidence type="ECO:0000256" key="1">
    <source>
        <dbReference type="SAM" id="MobiDB-lite"/>
    </source>
</evidence>
<dbReference type="SUPFAM" id="SSF55186">
    <property type="entry name" value="ThrRS/AlaRS common domain"/>
    <property type="match status" value="1"/>
</dbReference>
<protein>
    <submittedName>
        <fullName evidence="2">Uncharacterized protein</fullName>
    </submittedName>
</protein>
<reference evidence="2" key="1">
    <citation type="submission" date="2025-08" db="UniProtKB">
        <authorList>
            <consortium name="Ensembl"/>
        </authorList>
    </citation>
    <scope>IDENTIFICATION</scope>
</reference>
<sequence>MQQHSGPCRYRGAHGNTPELGRQRSVIELDTPSVTAEQIQALEESVNEKIRDRVPVTVRELAADDPEVETVSGGRELMVFME</sequence>
<dbReference type="GeneTree" id="ENSGT00960000193113"/>
<organism evidence="2 3">
    <name type="scientific">Serinus canaria</name>
    <name type="common">Island canary</name>
    <name type="synonym">Fringilla canaria</name>
    <dbReference type="NCBI Taxonomy" id="9135"/>
    <lineage>
        <taxon>Eukaryota</taxon>
        <taxon>Metazoa</taxon>
        <taxon>Chordata</taxon>
        <taxon>Craniata</taxon>
        <taxon>Vertebrata</taxon>
        <taxon>Euteleostomi</taxon>
        <taxon>Archelosauria</taxon>
        <taxon>Archosauria</taxon>
        <taxon>Dinosauria</taxon>
        <taxon>Saurischia</taxon>
        <taxon>Theropoda</taxon>
        <taxon>Coelurosauria</taxon>
        <taxon>Aves</taxon>
        <taxon>Neognathae</taxon>
        <taxon>Neoaves</taxon>
        <taxon>Telluraves</taxon>
        <taxon>Australaves</taxon>
        <taxon>Passeriformes</taxon>
        <taxon>Passeroidea</taxon>
        <taxon>Fringillidae</taxon>
        <taxon>Carduelinae</taxon>
        <taxon>Serinus</taxon>
    </lineage>
</organism>
<dbReference type="Proteomes" id="UP000694409">
    <property type="component" value="Unassembled WGS sequence"/>
</dbReference>